<evidence type="ECO:0000313" key="3">
    <source>
        <dbReference type="Proteomes" id="UP000288804"/>
    </source>
</evidence>
<feature type="compositionally biased region" description="Basic and acidic residues" evidence="1">
    <location>
        <begin position="14"/>
        <end position="23"/>
    </location>
</feature>
<evidence type="ECO:0000313" key="2">
    <source>
        <dbReference type="EMBL" id="QAX78916.1"/>
    </source>
</evidence>
<feature type="region of interest" description="Disordered" evidence="1">
    <location>
        <begin position="1"/>
        <end position="23"/>
    </location>
</feature>
<dbReference type="RefSeq" id="WP_129196566.1">
    <property type="nucleotide sequence ID" value="NZ_CABHXI010000067.1"/>
</dbReference>
<evidence type="ECO:0000256" key="1">
    <source>
        <dbReference type="SAM" id="MobiDB-lite"/>
    </source>
</evidence>
<sequence>MTKTAATTRKQAQRQRDKSAGINEIRARLEPEEFAMLAEGMAARRLFRPAYDLPEYIALLIRQDNQRLKEQLDELGKQRCGRCGDTLPGDPNGCCLRGEAACWQTQGVNSLLISAIKPL</sequence>
<proteinExistence type="predicted"/>
<accession>A0ABX5R0S3</accession>
<dbReference type="EMBL" id="CP032487">
    <property type="protein sequence ID" value="QAX78916.1"/>
    <property type="molecule type" value="Genomic_DNA"/>
</dbReference>
<reference evidence="3" key="1">
    <citation type="submission" date="2018-09" db="EMBL/GenBank/DDBJ databases">
        <title>Yersinia hibernicus sp. nov.</title>
        <authorList>
            <person name="Nguyen S.V."/>
            <person name="Mundanda D.M."/>
            <person name="Anes J."/>
            <person name="Fanning S."/>
        </authorList>
    </citation>
    <scope>NUCLEOTIDE SEQUENCE [LARGE SCALE GENOMIC DNA]</scope>
    <source>
        <strain evidence="3">CFS1934</strain>
    </source>
</reference>
<keyword evidence="3" id="KW-1185">Reference proteome</keyword>
<organism evidence="2 3">
    <name type="scientific">Yersinia hibernica</name>
    <dbReference type="NCBI Taxonomy" id="2339259"/>
    <lineage>
        <taxon>Bacteria</taxon>
        <taxon>Pseudomonadati</taxon>
        <taxon>Pseudomonadota</taxon>
        <taxon>Gammaproteobacteria</taxon>
        <taxon>Enterobacterales</taxon>
        <taxon>Yersiniaceae</taxon>
        <taxon>Yersinia</taxon>
    </lineage>
</organism>
<feature type="compositionally biased region" description="Low complexity" evidence="1">
    <location>
        <begin position="1"/>
        <end position="10"/>
    </location>
</feature>
<evidence type="ECO:0008006" key="4">
    <source>
        <dbReference type="Google" id="ProtNLM"/>
    </source>
</evidence>
<dbReference type="Proteomes" id="UP000288804">
    <property type="component" value="Chromosome"/>
</dbReference>
<name>A0ABX5R0S3_9GAMM</name>
<gene>
    <name evidence="2" type="ORF">D5F51_10320</name>
</gene>
<protein>
    <recommendedName>
        <fullName evidence="4">GP46 protein</fullName>
    </recommendedName>
</protein>